<organism evidence="2 3">
    <name type="scientific">Sutcliffiella horikoshii</name>
    <dbReference type="NCBI Taxonomy" id="79883"/>
    <lineage>
        <taxon>Bacteria</taxon>
        <taxon>Bacillati</taxon>
        <taxon>Bacillota</taxon>
        <taxon>Bacilli</taxon>
        <taxon>Bacillales</taxon>
        <taxon>Bacillaceae</taxon>
        <taxon>Sutcliffiella</taxon>
    </lineage>
</organism>
<dbReference type="STRING" id="79883.GCA_001636495_04334"/>
<dbReference type="RefSeq" id="WP_148988813.1">
    <property type="nucleotide sequence ID" value="NZ_VTEV01000005.1"/>
</dbReference>
<feature type="transmembrane region" description="Helical" evidence="1">
    <location>
        <begin position="12"/>
        <end position="37"/>
    </location>
</feature>
<name>A0A5D4T0C2_9BACI</name>
<proteinExistence type="predicted"/>
<gene>
    <name evidence="2" type="ORF">FZC76_14145</name>
</gene>
<keyword evidence="1" id="KW-1133">Transmembrane helix</keyword>
<comment type="caution">
    <text evidence="2">The sequence shown here is derived from an EMBL/GenBank/DDBJ whole genome shotgun (WGS) entry which is preliminary data.</text>
</comment>
<dbReference type="InterPro" id="IPR019635">
    <property type="entry name" value="DUF2500"/>
</dbReference>
<dbReference type="Pfam" id="PF10694">
    <property type="entry name" value="DUF2500"/>
    <property type="match status" value="1"/>
</dbReference>
<dbReference type="AlphaFoldDB" id="A0A5D4T0C2"/>
<keyword evidence="1" id="KW-0812">Transmembrane</keyword>
<dbReference type="Gene3D" id="2.40.50.660">
    <property type="match status" value="1"/>
</dbReference>
<dbReference type="OrthoDB" id="282886at2"/>
<evidence type="ECO:0000256" key="1">
    <source>
        <dbReference type="SAM" id="Phobius"/>
    </source>
</evidence>
<keyword evidence="1" id="KW-0472">Membrane</keyword>
<protein>
    <submittedName>
        <fullName evidence="2">DUF2500 domain-containing protein</fullName>
    </submittedName>
</protein>
<dbReference type="EMBL" id="VTEV01000005">
    <property type="protein sequence ID" value="TYS67704.1"/>
    <property type="molecule type" value="Genomic_DNA"/>
</dbReference>
<evidence type="ECO:0000313" key="3">
    <source>
        <dbReference type="Proteomes" id="UP000322524"/>
    </source>
</evidence>
<accession>A0A5D4T0C2</accession>
<sequence length="149" mass="16875">MVDPYAMGGGDPMFQIVPIFIGIIFVIVIGSILISVFKGIGQWQKNEQSPRLSVPAVVTSKRIDVTKRSNMHHHNDTHHHHSSSTHTKYFVTFEFESGDRSEFHVAGKEYGLLSEDDNGVLSFQGTRYLGFERNKVSIPKGEDYQDDYK</sequence>
<reference evidence="2 3" key="1">
    <citation type="submission" date="2019-08" db="EMBL/GenBank/DDBJ databases">
        <title>Bacillus genomes from the desert of Cuatro Cienegas, Coahuila.</title>
        <authorList>
            <person name="Olmedo-Alvarez G."/>
        </authorList>
    </citation>
    <scope>NUCLEOTIDE SEQUENCE [LARGE SCALE GENOMIC DNA]</scope>
    <source>
        <strain evidence="2 3">CH28_1T</strain>
    </source>
</reference>
<dbReference type="Proteomes" id="UP000322524">
    <property type="component" value="Unassembled WGS sequence"/>
</dbReference>
<evidence type="ECO:0000313" key="2">
    <source>
        <dbReference type="EMBL" id="TYS67704.1"/>
    </source>
</evidence>